<dbReference type="PROSITE" id="PS51257">
    <property type="entry name" value="PROKAR_LIPOPROTEIN"/>
    <property type="match status" value="1"/>
</dbReference>
<protein>
    <submittedName>
        <fullName evidence="2">Uncharacterized protein</fullName>
    </submittedName>
</protein>
<dbReference type="RefSeq" id="WP_283758113.1">
    <property type="nucleotide sequence ID" value="NZ_JAQOSQ010000008.1"/>
</dbReference>
<evidence type="ECO:0000313" key="3">
    <source>
        <dbReference type="Proteomes" id="UP001232992"/>
    </source>
</evidence>
<proteinExistence type="predicted"/>
<accession>A0ABT7BW91</accession>
<evidence type="ECO:0000256" key="1">
    <source>
        <dbReference type="SAM" id="SignalP"/>
    </source>
</evidence>
<name>A0ABT7BW91_9CYAN</name>
<keyword evidence="1" id="KW-0732">Signal</keyword>
<keyword evidence="3" id="KW-1185">Reference proteome</keyword>
<comment type="caution">
    <text evidence="2">The sequence shown here is derived from an EMBL/GenBank/DDBJ whole genome shotgun (WGS) entry which is preliminary data.</text>
</comment>
<feature type="chain" id="PRO_5045489866" evidence="1">
    <location>
        <begin position="36"/>
        <end position="205"/>
    </location>
</feature>
<organism evidence="2 3">
    <name type="scientific">Roseofilum casamattae BLCC-M143</name>
    <dbReference type="NCBI Taxonomy" id="3022442"/>
    <lineage>
        <taxon>Bacteria</taxon>
        <taxon>Bacillati</taxon>
        <taxon>Cyanobacteriota</taxon>
        <taxon>Cyanophyceae</taxon>
        <taxon>Desertifilales</taxon>
        <taxon>Desertifilaceae</taxon>
        <taxon>Roseofilum</taxon>
        <taxon>Roseofilum casamattae</taxon>
    </lineage>
</organism>
<dbReference type="Proteomes" id="UP001232992">
    <property type="component" value="Unassembled WGS sequence"/>
</dbReference>
<reference evidence="2 3" key="1">
    <citation type="submission" date="2023-01" db="EMBL/GenBank/DDBJ databases">
        <title>Novel diversity within Roseofilum (Cyanobacteria; Desertifilaceae) from marine benthic mats with descriptions of four novel species.</title>
        <authorList>
            <person name="Wang Y."/>
            <person name="Berthold D.E."/>
            <person name="Hu J."/>
            <person name="Lefler F.W."/>
            <person name="Laughinghouse H.D. IV."/>
        </authorList>
    </citation>
    <scope>NUCLEOTIDE SEQUENCE [LARGE SCALE GENOMIC DNA]</scope>
    <source>
        <strain evidence="2 3">BLCC-M143</strain>
    </source>
</reference>
<feature type="signal peptide" evidence="1">
    <location>
        <begin position="1"/>
        <end position="35"/>
    </location>
</feature>
<evidence type="ECO:0000313" key="2">
    <source>
        <dbReference type="EMBL" id="MDJ1183459.1"/>
    </source>
</evidence>
<dbReference type="EMBL" id="JAQOSQ010000008">
    <property type="protein sequence ID" value="MDJ1183459.1"/>
    <property type="molecule type" value="Genomic_DNA"/>
</dbReference>
<sequence>MNPLLKLTHFRSGAIAVTLALSCFSALGLAQPSEAKPVTLQIEFFSSKRNQVGMGQFTYDDAEPYQTIHGVEYFAIDSFRATIESQSWDLDHLIAGSQPLLWAPNGERYPLPRIATVGGFGALTPGWSFFKPRAAQGESYGVLLLKNPGYKNQGDFALTSGVQDVLQGGVFQVEEVATPSSTPSGTRVPQRSSLELLELTSLQAN</sequence>
<gene>
    <name evidence="2" type="ORF">PMH09_09630</name>
</gene>